<sequence length="105" mass="11856">MKRWFIYVVPILLIILGAWLFINPQGNKSVIENSKQEILPTNTVGKKAIPVSVAVSNEKSKVRYLAPLYDVNVKSDIVYASKKNETDTEQSLKFDLYEPVVITVS</sequence>
<protein>
    <submittedName>
        <fullName evidence="2">Uncharacterized protein</fullName>
    </submittedName>
</protein>
<dbReference type="KEGG" id="ppsc:EHS13_22960"/>
<keyword evidence="1" id="KW-1133">Transmembrane helix</keyword>
<dbReference type="EMBL" id="CP034235">
    <property type="protein sequence ID" value="QGQ97543.1"/>
    <property type="molecule type" value="Genomic_DNA"/>
</dbReference>
<organism evidence="2 3">
    <name type="scientific">Paenibacillus psychroresistens</name>
    <dbReference type="NCBI Taxonomy" id="1778678"/>
    <lineage>
        <taxon>Bacteria</taxon>
        <taxon>Bacillati</taxon>
        <taxon>Bacillota</taxon>
        <taxon>Bacilli</taxon>
        <taxon>Bacillales</taxon>
        <taxon>Paenibacillaceae</taxon>
        <taxon>Paenibacillus</taxon>
    </lineage>
</organism>
<evidence type="ECO:0000256" key="1">
    <source>
        <dbReference type="SAM" id="Phobius"/>
    </source>
</evidence>
<gene>
    <name evidence="2" type="ORF">EHS13_22960</name>
</gene>
<accession>A0A6B8RPV8</accession>
<dbReference type="AlphaFoldDB" id="A0A6B8RPV8"/>
<keyword evidence="3" id="KW-1185">Reference proteome</keyword>
<evidence type="ECO:0000313" key="2">
    <source>
        <dbReference type="EMBL" id="QGQ97543.1"/>
    </source>
</evidence>
<reference evidence="3" key="1">
    <citation type="submission" date="2018-11" db="EMBL/GenBank/DDBJ databases">
        <title>Complete genome sequence of Paenibacillus sp. ML311-T8.</title>
        <authorList>
            <person name="Nam Y.-D."/>
            <person name="Kang J."/>
            <person name="Chung W.-H."/>
            <person name="Park Y.S."/>
        </authorList>
    </citation>
    <scope>NUCLEOTIDE SEQUENCE [LARGE SCALE GENOMIC DNA]</scope>
    <source>
        <strain evidence="3">ML311-T8</strain>
    </source>
</reference>
<dbReference type="RefSeq" id="WP_155702648.1">
    <property type="nucleotide sequence ID" value="NZ_CP034235.1"/>
</dbReference>
<dbReference type="Proteomes" id="UP000426246">
    <property type="component" value="Chromosome"/>
</dbReference>
<name>A0A6B8RPV8_9BACL</name>
<proteinExistence type="predicted"/>
<evidence type="ECO:0000313" key="3">
    <source>
        <dbReference type="Proteomes" id="UP000426246"/>
    </source>
</evidence>
<feature type="transmembrane region" description="Helical" evidence="1">
    <location>
        <begin position="5"/>
        <end position="22"/>
    </location>
</feature>
<keyword evidence="1" id="KW-0812">Transmembrane</keyword>
<keyword evidence="1" id="KW-0472">Membrane</keyword>